<protein>
    <recommendedName>
        <fullName evidence="4">CCHC-type domain-containing protein</fullName>
    </recommendedName>
</protein>
<dbReference type="SMART" id="SM00343">
    <property type="entry name" value="ZnF_C2HC"/>
    <property type="match status" value="1"/>
</dbReference>
<feature type="region of interest" description="Disordered" evidence="3">
    <location>
        <begin position="30"/>
        <end position="58"/>
    </location>
</feature>
<evidence type="ECO:0000259" key="4">
    <source>
        <dbReference type="PROSITE" id="PS50158"/>
    </source>
</evidence>
<keyword evidence="1" id="KW-0862">Zinc</keyword>
<sequence>MHVRTCYNCGSPDHLCRECPHRGFGRPPATGANSTPLANQPLLALPPPSSSSSFAVTNNYSNGATPAAAAPTFPEQQFNQSRTNWWKVDQEKLDRCHARTVADEEREAKTKLEEEKIKKFKEEEDRKEEWRKERARLEEEMGARLDKRPEKVYPHLINKDDGMVSPNEELVQLKKENEKLRRLLRGDDNHGDEVAAGDCGLVEASCQEEVGGG</sequence>
<dbReference type="Gene3D" id="4.10.60.10">
    <property type="entry name" value="Zinc finger, CCHC-type"/>
    <property type="match status" value="1"/>
</dbReference>
<keyword evidence="2" id="KW-0175">Coiled coil</keyword>
<feature type="domain" description="CCHC-type" evidence="4">
    <location>
        <begin position="6"/>
        <end position="20"/>
    </location>
</feature>
<dbReference type="Proteomes" id="UP000265515">
    <property type="component" value="Unassembled WGS sequence"/>
</dbReference>
<dbReference type="GO" id="GO:0003676">
    <property type="term" value="F:nucleic acid binding"/>
    <property type="evidence" value="ECO:0007669"/>
    <property type="project" value="InterPro"/>
</dbReference>
<evidence type="ECO:0000313" key="5">
    <source>
        <dbReference type="EMBL" id="GBG73765.1"/>
    </source>
</evidence>
<dbReference type="Pfam" id="PF00098">
    <property type="entry name" value="zf-CCHC"/>
    <property type="match status" value="1"/>
</dbReference>
<organism evidence="5 6">
    <name type="scientific">Chara braunii</name>
    <name type="common">Braun's stonewort</name>
    <dbReference type="NCBI Taxonomy" id="69332"/>
    <lineage>
        <taxon>Eukaryota</taxon>
        <taxon>Viridiplantae</taxon>
        <taxon>Streptophyta</taxon>
        <taxon>Charophyceae</taxon>
        <taxon>Charales</taxon>
        <taxon>Characeae</taxon>
        <taxon>Chara</taxon>
    </lineage>
</organism>
<comment type="caution">
    <text evidence="5">The sequence shown here is derived from an EMBL/GenBank/DDBJ whole genome shotgun (WGS) entry which is preliminary data.</text>
</comment>
<proteinExistence type="predicted"/>
<keyword evidence="6" id="KW-1185">Reference proteome</keyword>
<feature type="coiled-coil region" evidence="2">
    <location>
        <begin position="113"/>
        <end position="147"/>
    </location>
</feature>
<evidence type="ECO:0000256" key="3">
    <source>
        <dbReference type="SAM" id="MobiDB-lite"/>
    </source>
</evidence>
<dbReference type="AlphaFoldDB" id="A0A388KUM2"/>
<evidence type="ECO:0000313" key="6">
    <source>
        <dbReference type="Proteomes" id="UP000265515"/>
    </source>
</evidence>
<reference evidence="5 6" key="1">
    <citation type="journal article" date="2018" name="Cell">
        <title>The Chara Genome: Secondary Complexity and Implications for Plant Terrestrialization.</title>
        <authorList>
            <person name="Nishiyama T."/>
            <person name="Sakayama H."/>
            <person name="Vries J.D."/>
            <person name="Buschmann H."/>
            <person name="Saint-Marcoux D."/>
            <person name="Ullrich K.K."/>
            <person name="Haas F.B."/>
            <person name="Vanderstraeten L."/>
            <person name="Becker D."/>
            <person name="Lang D."/>
            <person name="Vosolsobe S."/>
            <person name="Rombauts S."/>
            <person name="Wilhelmsson P.K.I."/>
            <person name="Janitza P."/>
            <person name="Kern R."/>
            <person name="Heyl A."/>
            <person name="Rumpler F."/>
            <person name="Villalobos L.I.A.C."/>
            <person name="Clay J.M."/>
            <person name="Skokan R."/>
            <person name="Toyoda A."/>
            <person name="Suzuki Y."/>
            <person name="Kagoshima H."/>
            <person name="Schijlen E."/>
            <person name="Tajeshwar N."/>
            <person name="Catarino B."/>
            <person name="Hetherington A.J."/>
            <person name="Saltykova A."/>
            <person name="Bonnot C."/>
            <person name="Breuninger H."/>
            <person name="Symeonidi A."/>
            <person name="Radhakrishnan G.V."/>
            <person name="Van Nieuwerburgh F."/>
            <person name="Deforce D."/>
            <person name="Chang C."/>
            <person name="Karol K.G."/>
            <person name="Hedrich R."/>
            <person name="Ulvskov P."/>
            <person name="Glockner G."/>
            <person name="Delwiche C.F."/>
            <person name="Petrasek J."/>
            <person name="Van de Peer Y."/>
            <person name="Friml J."/>
            <person name="Beilby M."/>
            <person name="Dolan L."/>
            <person name="Kohara Y."/>
            <person name="Sugano S."/>
            <person name="Fujiyama A."/>
            <person name="Delaux P.-M."/>
            <person name="Quint M."/>
            <person name="TheiBen G."/>
            <person name="Hagemann M."/>
            <person name="Harholt J."/>
            <person name="Dunand C."/>
            <person name="Zachgo S."/>
            <person name="Langdale J."/>
            <person name="Maumus F."/>
            <person name="Straeten D.V.D."/>
            <person name="Gould S.B."/>
            <person name="Rensing S.A."/>
        </authorList>
    </citation>
    <scope>NUCLEOTIDE SEQUENCE [LARGE SCALE GENOMIC DNA]</scope>
    <source>
        <strain evidence="5 6">S276</strain>
    </source>
</reference>
<accession>A0A388KUM2</accession>
<keyword evidence="1" id="KW-0479">Metal-binding</keyword>
<name>A0A388KUM2_CHABU</name>
<keyword evidence="1" id="KW-0863">Zinc-finger</keyword>
<evidence type="ECO:0000256" key="1">
    <source>
        <dbReference type="PROSITE-ProRule" id="PRU00047"/>
    </source>
</evidence>
<evidence type="ECO:0000256" key="2">
    <source>
        <dbReference type="SAM" id="Coils"/>
    </source>
</evidence>
<gene>
    <name evidence="5" type="ORF">CBR_g17105</name>
</gene>
<dbReference type="Gramene" id="GBG73765">
    <property type="protein sequence ID" value="GBG73765"/>
    <property type="gene ID" value="CBR_g17105"/>
</dbReference>
<dbReference type="GO" id="GO:0008270">
    <property type="term" value="F:zinc ion binding"/>
    <property type="evidence" value="ECO:0007669"/>
    <property type="project" value="UniProtKB-KW"/>
</dbReference>
<dbReference type="InterPro" id="IPR001878">
    <property type="entry name" value="Znf_CCHC"/>
</dbReference>
<dbReference type="EMBL" id="BFEA01000189">
    <property type="protein sequence ID" value="GBG73765.1"/>
    <property type="molecule type" value="Genomic_DNA"/>
</dbReference>
<dbReference type="PROSITE" id="PS50158">
    <property type="entry name" value="ZF_CCHC"/>
    <property type="match status" value="1"/>
</dbReference>